<sequence>MERIHFRSPIILNPHRDHIAPPSPPSSILRHTDQLPPTPSHPLTIPRPPTLHDPSFPNLLPEGEIKRKKKKREGEGERERKNVLLPSIPKLSNETPFAGRLALPP</sequence>
<evidence type="ECO:0000313" key="2">
    <source>
        <dbReference type="Proteomes" id="UP000245626"/>
    </source>
</evidence>
<proteinExistence type="predicted"/>
<organism evidence="1 2">
    <name type="scientific">Violaceomyces palustris</name>
    <dbReference type="NCBI Taxonomy" id="1673888"/>
    <lineage>
        <taxon>Eukaryota</taxon>
        <taxon>Fungi</taxon>
        <taxon>Dikarya</taxon>
        <taxon>Basidiomycota</taxon>
        <taxon>Ustilaginomycotina</taxon>
        <taxon>Ustilaginomycetes</taxon>
        <taxon>Violaceomycetales</taxon>
        <taxon>Violaceomycetaceae</taxon>
        <taxon>Violaceomyces</taxon>
    </lineage>
</organism>
<reference evidence="1 2" key="1">
    <citation type="journal article" date="2018" name="Mol. Biol. Evol.">
        <title>Broad Genomic Sampling Reveals a Smut Pathogenic Ancestry of the Fungal Clade Ustilaginomycotina.</title>
        <authorList>
            <person name="Kijpornyongpan T."/>
            <person name="Mondo S.J."/>
            <person name="Barry K."/>
            <person name="Sandor L."/>
            <person name="Lee J."/>
            <person name="Lipzen A."/>
            <person name="Pangilinan J."/>
            <person name="LaButti K."/>
            <person name="Hainaut M."/>
            <person name="Henrissat B."/>
            <person name="Grigoriev I.V."/>
            <person name="Spatafora J.W."/>
            <person name="Aime M.C."/>
        </authorList>
    </citation>
    <scope>NUCLEOTIDE SEQUENCE [LARGE SCALE GENOMIC DNA]</scope>
    <source>
        <strain evidence="1 2">SA 807</strain>
    </source>
</reference>
<dbReference type="Proteomes" id="UP000245626">
    <property type="component" value="Unassembled WGS sequence"/>
</dbReference>
<name>A0ACD0P5R8_9BASI</name>
<dbReference type="EMBL" id="KZ819727">
    <property type="protein sequence ID" value="PWN53391.1"/>
    <property type="molecule type" value="Genomic_DNA"/>
</dbReference>
<evidence type="ECO:0000313" key="1">
    <source>
        <dbReference type="EMBL" id="PWN53391.1"/>
    </source>
</evidence>
<accession>A0ACD0P5R8</accession>
<keyword evidence="2" id="KW-1185">Reference proteome</keyword>
<protein>
    <submittedName>
        <fullName evidence="1">Uncharacterized protein</fullName>
    </submittedName>
</protein>
<gene>
    <name evidence="1" type="ORF">IE53DRAFT_174079</name>
</gene>